<dbReference type="EMBL" id="HBUF01045056">
    <property type="protein sequence ID" value="CAG6619172.1"/>
    <property type="molecule type" value="Transcribed_RNA"/>
</dbReference>
<dbReference type="PANTHER" id="PTHR23074:SF152">
    <property type="entry name" value="KATANIN P60 ATPASE-CONTAINING SUBUNIT A1"/>
    <property type="match status" value="1"/>
</dbReference>
<dbReference type="AlphaFoldDB" id="A0A8D8M7R9"/>
<dbReference type="Pfam" id="PF17862">
    <property type="entry name" value="AAA_lid_3"/>
    <property type="match status" value="1"/>
</dbReference>
<name>A0A8D8M7R9_9HEMI</name>
<dbReference type="InterPro" id="IPR027417">
    <property type="entry name" value="P-loop_NTPase"/>
</dbReference>
<dbReference type="FunFam" id="3.40.50.300:FF:000159">
    <property type="entry name" value="Katanin p60 ATPase-containing subunit A1"/>
    <property type="match status" value="1"/>
</dbReference>
<dbReference type="FunFam" id="1.10.8.60:FF:000025">
    <property type="entry name" value="Katanin p60 ATPase-containing subunit A1"/>
    <property type="match status" value="1"/>
</dbReference>
<dbReference type="Gene3D" id="3.40.50.300">
    <property type="entry name" value="P-loop containing nucleotide triphosphate hydrolases"/>
    <property type="match status" value="1"/>
</dbReference>
<keyword evidence="1" id="KW-0067">ATP-binding</keyword>
<dbReference type="PROSITE" id="PS00674">
    <property type="entry name" value="AAA"/>
    <property type="match status" value="1"/>
</dbReference>
<feature type="region of interest" description="Disordered" evidence="2">
    <location>
        <begin position="78"/>
        <end position="98"/>
    </location>
</feature>
<reference evidence="4" key="1">
    <citation type="submission" date="2021-05" db="EMBL/GenBank/DDBJ databases">
        <authorList>
            <person name="Alioto T."/>
            <person name="Alioto T."/>
            <person name="Gomez Garrido J."/>
        </authorList>
    </citation>
    <scope>NUCLEOTIDE SEQUENCE</scope>
</reference>
<dbReference type="InterPro" id="IPR050304">
    <property type="entry name" value="MT-severing_AAA_ATPase"/>
</dbReference>
<organism evidence="4">
    <name type="scientific">Cacopsylla melanoneura</name>
    <dbReference type="NCBI Taxonomy" id="428564"/>
    <lineage>
        <taxon>Eukaryota</taxon>
        <taxon>Metazoa</taxon>
        <taxon>Ecdysozoa</taxon>
        <taxon>Arthropoda</taxon>
        <taxon>Hexapoda</taxon>
        <taxon>Insecta</taxon>
        <taxon>Pterygota</taxon>
        <taxon>Neoptera</taxon>
        <taxon>Paraneoptera</taxon>
        <taxon>Hemiptera</taxon>
        <taxon>Sternorrhyncha</taxon>
        <taxon>Psylloidea</taxon>
        <taxon>Psyllidae</taxon>
        <taxon>Psyllinae</taxon>
        <taxon>Cacopsylla</taxon>
    </lineage>
</organism>
<accession>A0A8D8M7R9</accession>
<sequence>MDLQKVDLKRPSSETNPEDCKRFKSECKSNVDNITTLNCSYCSGGSAAGGFGCRNSSHNSSYNSSHWSCLTQCADDDSGNSGDSKNGDKKEDEDSDDVDDGTLAFLRIFAPELYEKITMKRMIKRDIIVDRPDVQWTDIANQVKAKRMLQEAVILPLEKPNYFKNIRKPWKGVLMVGPPGTGKTMLAKAVATEKNITFFNVSISTLTSKFFGESEKLIKMLFEEAKTRAPSVIFIDEIDSLCSSRGEPTEHEVTRRMKSELLSHMDGLVSASKSDPAKSIVILGASNFPWNIDNAFLRRLEKRIYVPLPDSKGREELLKLTLRNVDVHSDVDLELISDQLDGYSASDIVVVCRDAAFMSMRKAIKGKTVEQIKAIPMAVMKAPITKDDFNLAIDKCQKTVTEADIKKFEEWNEEYGSSV</sequence>
<dbReference type="GO" id="GO:0016887">
    <property type="term" value="F:ATP hydrolysis activity"/>
    <property type="evidence" value="ECO:0007669"/>
    <property type="project" value="InterPro"/>
</dbReference>
<dbReference type="Gene3D" id="1.10.8.60">
    <property type="match status" value="1"/>
</dbReference>
<dbReference type="PANTHER" id="PTHR23074">
    <property type="entry name" value="AAA DOMAIN-CONTAINING"/>
    <property type="match status" value="1"/>
</dbReference>
<dbReference type="InterPro" id="IPR003959">
    <property type="entry name" value="ATPase_AAA_core"/>
</dbReference>
<dbReference type="Pfam" id="PF00004">
    <property type="entry name" value="AAA"/>
    <property type="match status" value="1"/>
</dbReference>
<dbReference type="GO" id="GO:0005524">
    <property type="term" value="F:ATP binding"/>
    <property type="evidence" value="ECO:0007669"/>
    <property type="project" value="UniProtKB-KW"/>
</dbReference>
<protein>
    <submittedName>
        <fullName evidence="4">Katanin p60 ATPase-containing subunit A1</fullName>
    </submittedName>
</protein>
<proteinExistence type="inferred from homology"/>
<evidence type="ECO:0000313" key="4">
    <source>
        <dbReference type="EMBL" id="CAG6619172.1"/>
    </source>
</evidence>
<evidence type="ECO:0000256" key="2">
    <source>
        <dbReference type="SAM" id="MobiDB-lite"/>
    </source>
</evidence>
<dbReference type="InterPro" id="IPR003593">
    <property type="entry name" value="AAA+_ATPase"/>
</dbReference>
<dbReference type="SMART" id="SM00382">
    <property type="entry name" value="AAA"/>
    <property type="match status" value="1"/>
</dbReference>
<dbReference type="InterPro" id="IPR003960">
    <property type="entry name" value="ATPase_AAA_CS"/>
</dbReference>
<dbReference type="GO" id="GO:0015630">
    <property type="term" value="C:microtubule cytoskeleton"/>
    <property type="evidence" value="ECO:0007669"/>
    <property type="project" value="TreeGrafter"/>
</dbReference>
<evidence type="ECO:0000259" key="3">
    <source>
        <dbReference type="SMART" id="SM00382"/>
    </source>
</evidence>
<keyword evidence="1" id="KW-0547">Nucleotide-binding</keyword>
<comment type="similarity">
    <text evidence="1">Belongs to the AAA ATPase family.</text>
</comment>
<dbReference type="SUPFAM" id="SSF52540">
    <property type="entry name" value="P-loop containing nucleoside triphosphate hydrolases"/>
    <property type="match status" value="1"/>
</dbReference>
<dbReference type="InterPro" id="IPR041569">
    <property type="entry name" value="AAA_lid_3"/>
</dbReference>
<evidence type="ECO:0000256" key="1">
    <source>
        <dbReference type="RuleBase" id="RU003651"/>
    </source>
</evidence>
<feature type="domain" description="AAA+ ATPase" evidence="3">
    <location>
        <begin position="169"/>
        <end position="310"/>
    </location>
</feature>
<dbReference type="GO" id="GO:0051013">
    <property type="term" value="P:microtubule severing"/>
    <property type="evidence" value="ECO:0007669"/>
    <property type="project" value="TreeGrafter"/>
</dbReference>